<dbReference type="GO" id="GO:0000729">
    <property type="term" value="P:DNA double-strand break processing"/>
    <property type="evidence" value="ECO:0007669"/>
    <property type="project" value="TreeGrafter"/>
</dbReference>
<reference evidence="1 2" key="1">
    <citation type="submission" date="2015-07" db="EMBL/GenBank/DDBJ databases">
        <title>The genome of Habropoda laboriosa.</title>
        <authorList>
            <person name="Pan H."/>
            <person name="Kapheim K."/>
        </authorList>
    </citation>
    <scope>NUCLEOTIDE SEQUENCE [LARGE SCALE GENOMIC DNA]</scope>
    <source>
        <strain evidence="1">0110345459</strain>
    </source>
</reference>
<dbReference type="GO" id="GO:0031297">
    <property type="term" value="P:replication fork processing"/>
    <property type="evidence" value="ECO:0007669"/>
    <property type="project" value="TreeGrafter"/>
</dbReference>
<dbReference type="GO" id="GO:0006303">
    <property type="term" value="P:double-strand break repair via nonhomologous end joining"/>
    <property type="evidence" value="ECO:0007669"/>
    <property type="project" value="TreeGrafter"/>
</dbReference>
<feature type="non-terminal residue" evidence="1">
    <location>
        <position position="1"/>
    </location>
</feature>
<dbReference type="GO" id="GO:0044774">
    <property type="term" value="P:mitotic DNA integrity checkpoint signaling"/>
    <property type="evidence" value="ECO:0007669"/>
    <property type="project" value="TreeGrafter"/>
</dbReference>
<dbReference type="GO" id="GO:0042800">
    <property type="term" value="F:histone H3K4 methyltransferase activity"/>
    <property type="evidence" value="ECO:0007669"/>
    <property type="project" value="TreeGrafter"/>
</dbReference>
<dbReference type="GO" id="GO:0003690">
    <property type="term" value="F:double-stranded DNA binding"/>
    <property type="evidence" value="ECO:0007669"/>
    <property type="project" value="TreeGrafter"/>
</dbReference>
<keyword evidence="1" id="KW-0489">Methyltransferase</keyword>
<protein>
    <submittedName>
        <fullName evidence="1">Histone-lysine N-methyltransferase SETMAR</fullName>
    </submittedName>
</protein>
<dbReference type="Gene3D" id="3.30.420.10">
    <property type="entry name" value="Ribonuclease H-like superfamily/Ribonuclease H"/>
    <property type="match status" value="1"/>
</dbReference>
<dbReference type="GO" id="GO:0015074">
    <property type="term" value="P:DNA integration"/>
    <property type="evidence" value="ECO:0007669"/>
    <property type="project" value="TreeGrafter"/>
</dbReference>
<dbReference type="InterPro" id="IPR052709">
    <property type="entry name" value="Transposase-MT_Hybrid"/>
</dbReference>
<dbReference type="GO" id="GO:0032259">
    <property type="term" value="P:methylation"/>
    <property type="evidence" value="ECO:0007669"/>
    <property type="project" value="UniProtKB-KW"/>
</dbReference>
<evidence type="ECO:0000313" key="2">
    <source>
        <dbReference type="Proteomes" id="UP000053825"/>
    </source>
</evidence>
<keyword evidence="1" id="KW-0808">Transferase</keyword>
<organism evidence="1 2">
    <name type="scientific">Habropoda laboriosa</name>
    <dbReference type="NCBI Taxonomy" id="597456"/>
    <lineage>
        <taxon>Eukaryota</taxon>
        <taxon>Metazoa</taxon>
        <taxon>Ecdysozoa</taxon>
        <taxon>Arthropoda</taxon>
        <taxon>Hexapoda</taxon>
        <taxon>Insecta</taxon>
        <taxon>Pterygota</taxon>
        <taxon>Neoptera</taxon>
        <taxon>Endopterygota</taxon>
        <taxon>Hymenoptera</taxon>
        <taxon>Apocrita</taxon>
        <taxon>Aculeata</taxon>
        <taxon>Apoidea</taxon>
        <taxon>Anthophila</taxon>
        <taxon>Apidae</taxon>
        <taxon>Habropoda</taxon>
    </lineage>
</organism>
<dbReference type="STRING" id="597456.A0A0L7QZA3"/>
<dbReference type="GO" id="GO:0003697">
    <property type="term" value="F:single-stranded DNA binding"/>
    <property type="evidence" value="ECO:0007669"/>
    <property type="project" value="TreeGrafter"/>
</dbReference>
<dbReference type="GO" id="GO:0044547">
    <property type="term" value="F:DNA topoisomerase binding"/>
    <property type="evidence" value="ECO:0007669"/>
    <property type="project" value="TreeGrafter"/>
</dbReference>
<sequence length="81" mass="9465">LVNKKNSILLHDNVRPHVASTTVEKFHQLLGIEVLLHTPYSPDLSSTDFHFFGSLDNFFTQKRFRKHEVIENVLQQVVVFF</sequence>
<dbReference type="GO" id="GO:0000014">
    <property type="term" value="F:single-stranded DNA endodeoxyribonuclease activity"/>
    <property type="evidence" value="ECO:0007669"/>
    <property type="project" value="TreeGrafter"/>
</dbReference>
<dbReference type="PANTHER" id="PTHR46060:SF2">
    <property type="entry name" value="HISTONE-LYSINE N-METHYLTRANSFERASE SETMAR"/>
    <property type="match status" value="1"/>
</dbReference>
<accession>A0A0L7QZA3</accession>
<proteinExistence type="predicted"/>
<dbReference type="GO" id="GO:0000793">
    <property type="term" value="C:condensed chromosome"/>
    <property type="evidence" value="ECO:0007669"/>
    <property type="project" value="TreeGrafter"/>
</dbReference>
<keyword evidence="2" id="KW-1185">Reference proteome</keyword>
<dbReference type="GO" id="GO:0035861">
    <property type="term" value="C:site of double-strand break"/>
    <property type="evidence" value="ECO:0007669"/>
    <property type="project" value="TreeGrafter"/>
</dbReference>
<dbReference type="Proteomes" id="UP000053825">
    <property type="component" value="Unassembled WGS sequence"/>
</dbReference>
<dbReference type="InterPro" id="IPR036397">
    <property type="entry name" value="RNaseH_sf"/>
</dbReference>
<dbReference type="AlphaFoldDB" id="A0A0L7QZA3"/>
<dbReference type="PANTHER" id="PTHR46060">
    <property type="entry name" value="MARINER MOS1 TRANSPOSASE-LIKE PROTEIN"/>
    <property type="match status" value="1"/>
</dbReference>
<dbReference type="GO" id="GO:0005634">
    <property type="term" value="C:nucleus"/>
    <property type="evidence" value="ECO:0007669"/>
    <property type="project" value="TreeGrafter"/>
</dbReference>
<evidence type="ECO:0000313" key="1">
    <source>
        <dbReference type="EMBL" id="KOC63950.1"/>
    </source>
</evidence>
<gene>
    <name evidence="1" type="ORF">WH47_01265</name>
</gene>
<dbReference type="GO" id="GO:0046975">
    <property type="term" value="F:histone H3K36 methyltransferase activity"/>
    <property type="evidence" value="ECO:0007669"/>
    <property type="project" value="TreeGrafter"/>
</dbReference>
<dbReference type="EMBL" id="KQ414681">
    <property type="protein sequence ID" value="KOC63950.1"/>
    <property type="molecule type" value="Genomic_DNA"/>
</dbReference>
<name>A0A0L7QZA3_9HYME</name>